<dbReference type="GO" id="GO:0009409">
    <property type="term" value="P:response to cold"/>
    <property type="evidence" value="ECO:0007669"/>
    <property type="project" value="UniProtKB-ARBA"/>
</dbReference>
<dbReference type="GO" id="GO:0015631">
    <property type="term" value="F:tubulin binding"/>
    <property type="evidence" value="ECO:0007669"/>
    <property type="project" value="TreeGrafter"/>
</dbReference>
<dbReference type="PANTHER" id="PTHR12409:SF0">
    <property type="entry name" value="PREFOLDIN SUBUNIT 3"/>
    <property type="match status" value="1"/>
</dbReference>
<protein>
    <recommendedName>
        <fullName evidence="3">Prefoldin subunit 3</fullName>
    </recommendedName>
</protein>
<dbReference type="CDD" id="cd23156">
    <property type="entry name" value="Prefoldin_3"/>
    <property type="match status" value="1"/>
</dbReference>
<comment type="similarity">
    <text evidence="1 3">Belongs to the prefoldin subunit alpha family.</text>
</comment>
<gene>
    <name evidence="4" type="ORF">TSPGSL018_7479</name>
</gene>
<dbReference type="GO" id="GO:0007021">
    <property type="term" value="P:tubulin complex assembly"/>
    <property type="evidence" value="ECO:0007669"/>
    <property type="project" value="TreeGrafter"/>
</dbReference>
<comment type="function">
    <text evidence="3">Binds specifically to cytosolic chaperonin (c-CPN) and transfers target proteins to it. Binds to nascent polypeptide chain and promotes folding in an environment in which there are many competing pathways for nonnative proteins.</text>
</comment>
<dbReference type="Pfam" id="PF02996">
    <property type="entry name" value="Prefoldin"/>
    <property type="match status" value="1"/>
</dbReference>
<proteinExistence type="inferred from homology"/>
<reference evidence="4" key="1">
    <citation type="submission" date="2014-05" db="EMBL/GenBank/DDBJ databases">
        <title>The transcriptome of the halophilic microalga Tetraselmis sp. GSL018 isolated from the Great Salt Lake, Utah.</title>
        <authorList>
            <person name="Jinkerson R.E."/>
            <person name="D'Adamo S."/>
            <person name="Posewitz M.C."/>
        </authorList>
    </citation>
    <scope>NUCLEOTIDE SEQUENCE</scope>
    <source>
        <strain evidence="4">GSL018</strain>
    </source>
</reference>
<evidence type="ECO:0000256" key="3">
    <source>
        <dbReference type="PIRNR" id="PIRNR016396"/>
    </source>
</evidence>
<dbReference type="GO" id="GO:0006457">
    <property type="term" value="P:protein folding"/>
    <property type="evidence" value="ECO:0007669"/>
    <property type="project" value="UniProtKB-UniRule"/>
</dbReference>
<name>A0A061SBJ8_9CHLO</name>
<dbReference type="AlphaFoldDB" id="A0A061SBJ8"/>
<dbReference type="FunFam" id="1.10.287.370:FF:000001">
    <property type="entry name" value="Prefoldin subunit 3"/>
    <property type="match status" value="1"/>
</dbReference>
<dbReference type="Gene3D" id="1.10.287.370">
    <property type="match status" value="1"/>
</dbReference>
<dbReference type="InterPro" id="IPR004127">
    <property type="entry name" value="Prefoldin_subunit_alpha"/>
</dbReference>
<dbReference type="PIRSF" id="PIRSF016396">
    <property type="entry name" value="Prefoldin_subunit_3"/>
    <property type="match status" value="1"/>
</dbReference>
<dbReference type="EMBL" id="GBEZ01003518">
    <property type="protein sequence ID" value="JAC81628.1"/>
    <property type="molecule type" value="Transcribed_RNA"/>
</dbReference>
<dbReference type="GO" id="GO:0016272">
    <property type="term" value="C:prefoldin complex"/>
    <property type="evidence" value="ECO:0007669"/>
    <property type="project" value="UniProtKB-UniRule"/>
</dbReference>
<dbReference type="PANTHER" id="PTHR12409">
    <property type="entry name" value="PREFOLDIN SUBUNIT 3"/>
    <property type="match status" value="1"/>
</dbReference>
<dbReference type="GO" id="GO:0007017">
    <property type="term" value="P:microtubule-based process"/>
    <property type="evidence" value="ECO:0007669"/>
    <property type="project" value="TreeGrafter"/>
</dbReference>
<organism evidence="4">
    <name type="scientific">Tetraselmis sp. GSL018</name>
    <dbReference type="NCBI Taxonomy" id="582737"/>
    <lineage>
        <taxon>Eukaryota</taxon>
        <taxon>Viridiplantae</taxon>
        <taxon>Chlorophyta</taxon>
        <taxon>core chlorophytes</taxon>
        <taxon>Chlorodendrophyceae</taxon>
        <taxon>Chlorodendrales</taxon>
        <taxon>Chlorodendraceae</taxon>
        <taxon>Tetraselmis</taxon>
    </lineage>
</organism>
<evidence type="ECO:0000256" key="1">
    <source>
        <dbReference type="ARBA" id="ARBA00010048"/>
    </source>
</evidence>
<sequence length="187" mass="21674">MGEGSEDEVSRRRAQQLPKAKFIEDVKQYVDSKGGDAEMVIKELNSNYQNYKIIEHQLLQKRVRLQQKLPDIRKALDTVKLLKQKRDNEQDLTVDFELSEQVFTKAVVKRPDSVKLWLGANVMLEYPLEEAEELLETNLSNCKKNLDTNQSDLNYIKDCITTTEVSIARVYNFDVSLRKSKTTSEED</sequence>
<accession>A0A061SBJ8</accession>
<keyword evidence="2 3" id="KW-0143">Chaperone</keyword>
<evidence type="ECO:0000313" key="4">
    <source>
        <dbReference type="EMBL" id="JAC81628.1"/>
    </source>
</evidence>
<dbReference type="GO" id="GO:0005737">
    <property type="term" value="C:cytoplasm"/>
    <property type="evidence" value="ECO:0007669"/>
    <property type="project" value="TreeGrafter"/>
</dbReference>
<dbReference type="SUPFAM" id="SSF46579">
    <property type="entry name" value="Prefoldin"/>
    <property type="match status" value="1"/>
</dbReference>
<dbReference type="InterPro" id="IPR016655">
    <property type="entry name" value="PFD3"/>
</dbReference>
<dbReference type="InterPro" id="IPR009053">
    <property type="entry name" value="Prefoldin"/>
</dbReference>
<comment type="subunit">
    <text evidence="3">Heterohexamer of two PFD-alpha type and four PFD-beta type subunits.</text>
</comment>
<evidence type="ECO:0000256" key="2">
    <source>
        <dbReference type="ARBA" id="ARBA00023186"/>
    </source>
</evidence>